<dbReference type="Proteomes" id="UP001209878">
    <property type="component" value="Unassembled WGS sequence"/>
</dbReference>
<keyword evidence="1" id="KW-1133">Transmembrane helix</keyword>
<organism evidence="2 3">
    <name type="scientific">Ridgeia piscesae</name>
    <name type="common">Tubeworm</name>
    <dbReference type="NCBI Taxonomy" id="27915"/>
    <lineage>
        <taxon>Eukaryota</taxon>
        <taxon>Metazoa</taxon>
        <taxon>Spiralia</taxon>
        <taxon>Lophotrochozoa</taxon>
        <taxon>Annelida</taxon>
        <taxon>Polychaeta</taxon>
        <taxon>Sedentaria</taxon>
        <taxon>Canalipalpata</taxon>
        <taxon>Sabellida</taxon>
        <taxon>Siboglinidae</taxon>
        <taxon>Ridgeia</taxon>
    </lineage>
</organism>
<feature type="transmembrane region" description="Helical" evidence="1">
    <location>
        <begin position="171"/>
        <end position="194"/>
    </location>
</feature>
<dbReference type="EMBL" id="JAODUO010001847">
    <property type="protein sequence ID" value="KAK2157846.1"/>
    <property type="molecule type" value="Genomic_DNA"/>
</dbReference>
<gene>
    <name evidence="2" type="ORF">NP493_1850g00007</name>
</gene>
<keyword evidence="3" id="KW-1185">Reference proteome</keyword>
<accession>A0AAD9JRG6</accession>
<evidence type="ECO:0000256" key="1">
    <source>
        <dbReference type="SAM" id="Phobius"/>
    </source>
</evidence>
<evidence type="ECO:0000313" key="2">
    <source>
        <dbReference type="EMBL" id="KAK2157846.1"/>
    </source>
</evidence>
<dbReference type="AlphaFoldDB" id="A0AAD9JRG6"/>
<comment type="caution">
    <text evidence="2">The sequence shown here is derived from an EMBL/GenBank/DDBJ whole genome shotgun (WGS) entry which is preliminary data.</text>
</comment>
<protein>
    <submittedName>
        <fullName evidence="2">Uncharacterized protein</fullName>
    </submittedName>
</protein>
<keyword evidence="1" id="KW-0472">Membrane</keyword>
<evidence type="ECO:0000313" key="3">
    <source>
        <dbReference type="Proteomes" id="UP001209878"/>
    </source>
</evidence>
<keyword evidence="1" id="KW-0812">Transmembrane</keyword>
<sequence length="205" mass="22948">MFRLRSKLKASSGTSQIFVNGDLTARRAALARNARVKTRDITSDVWIGTRVDWPSPGINSTVKVFYNSEIPEFTHVYDYRAGPPDFSVFDVSSCYNEPSQVMKLTFSVRACYDVLLRHDPRLFEAALRKFIVGNVYSSSSVSLEDAVRRLGLVVDQQTDFGITVNYPEGTVALVSCGMMFVGLFMTPAAAYVIWKKNIAFPYLSN</sequence>
<proteinExistence type="predicted"/>
<reference evidence="2" key="1">
    <citation type="journal article" date="2023" name="Mol. Biol. Evol.">
        <title>Third-Generation Sequencing Reveals the Adaptive Role of the Epigenome in Three Deep-Sea Polychaetes.</title>
        <authorList>
            <person name="Perez M."/>
            <person name="Aroh O."/>
            <person name="Sun Y."/>
            <person name="Lan Y."/>
            <person name="Juniper S.K."/>
            <person name="Young C.R."/>
            <person name="Angers B."/>
            <person name="Qian P.Y."/>
        </authorList>
    </citation>
    <scope>NUCLEOTIDE SEQUENCE</scope>
    <source>
        <strain evidence="2">R07B-5</strain>
    </source>
</reference>
<name>A0AAD9JRG6_RIDPI</name>